<proteinExistence type="predicted"/>
<dbReference type="RefSeq" id="WP_142660738.1">
    <property type="nucleotide sequence ID" value="NZ_CABFVA020000111.1"/>
</dbReference>
<dbReference type="OrthoDB" id="190825at2"/>
<dbReference type="Pfam" id="PF03886">
    <property type="entry name" value="ABC_trans_aux"/>
    <property type="match status" value="1"/>
</dbReference>
<evidence type="ECO:0000313" key="4">
    <source>
        <dbReference type="Proteomes" id="UP000334923"/>
    </source>
</evidence>
<dbReference type="AlphaFoldDB" id="A0A5E6MDV0"/>
<feature type="region of interest" description="Disordered" evidence="1">
    <location>
        <begin position="205"/>
        <end position="229"/>
    </location>
</feature>
<protein>
    <recommendedName>
        <fullName evidence="2">ABC-type transport auxiliary lipoprotein component domain-containing protein</fullName>
    </recommendedName>
</protein>
<dbReference type="InterPro" id="IPR005586">
    <property type="entry name" value="ABC_trans_aux"/>
</dbReference>
<evidence type="ECO:0000256" key="1">
    <source>
        <dbReference type="SAM" id="MobiDB-lite"/>
    </source>
</evidence>
<feature type="domain" description="ABC-type transport auxiliary lipoprotein component" evidence="2">
    <location>
        <begin position="38"/>
        <end position="195"/>
    </location>
</feature>
<evidence type="ECO:0000313" key="3">
    <source>
        <dbReference type="EMBL" id="VVM07739.1"/>
    </source>
</evidence>
<dbReference type="EMBL" id="CABFVA020000111">
    <property type="protein sequence ID" value="VVM07739.1"/>
    <property type="molecule type" value="Genomic_DNA"/>
</dbReference>
<accession>A0A5E6MDV0</accession>
<dbReference type="SUPFAM" id="SSF159594">
    <property type="entry name" value="XCC0632-like"/>
    <property type="match status" value="1"/>
</dbReference>
<evidence type="ECO:0000259" key="2">
    <source>
        <dbReference type="Pfam" id="PF03886"/>
    </source>
</evidence>
<gene>
    <name evidence="3" type="ORF">MAMT_01892</name>
</gene>
<name>A0A5E6MDV0_9BACT</name>
<keyword evidence="4" id="KW-1185">Reference proteome</keyword>
<dbReference type="Proteomes" id="UP000334923">
    <property type="component" value="Unassembled WGS sequence"/>
</dbReference>
<dbReference type="Gene3D" id="3.40.50.10610">
    <property type="entry name" value="ABC-type transport auxiliary lipoprotein component"/>
    <property type="match status" value="1"/>
</dbReference>
<sequence length="229" mass="24923">MIGGKDACRRFFFLALCLPLFGCVSRPTRLPSETFDFAPSTGSSVKEGDSRPAIVLRSVRVVAAFAGEDFVYRATDYRYERDPYAHFLSSPELLIRTAVSDNLQASGLFQTVAGAGSAILTHTFAEISVRQLYGDFRPGRPPAAVIALRFLLIESPRGTPLWERTIVRRVPIGERSASALMLGWNTGLRQILAEAAPLLAKQIREADQAAEQAAKPTGHKPAPPSPPKS</sequence>
<reference evidence="3 4" key="1">
    <citation type="submission" date="2019-09" db="EMBL/GenBank/DDBJ databases">
        <authorList>
            <person name="Cremers G."/>
        </authorList>
    </citation>
    <scope>NUCLEOTIDE SEQUENCE [LARGE SCALE GENOMIC DNA]</scope>
    <source>
        <strain evidence="3">4A</strain>
    </source>
</reference>
<organism evidence="3 4">
    <name type="scientific">Methylacidimicrobium tartarophylax</name>
    <dbReference type="NCBI Taxonomy" id="1041768"/>
    <lineage>
        <taxon>Bacteria</taxon>
        <taxon>Pseudomonadati</taxon>
        <taxon>Verrucomicrobiota</taxon>
        <taxon>Methylacidimicrobium</taxon>
    </lineage>
</organism>